<evidence type="ECO:0000256" key="26">
    <source>
        <dbReference type="ARBA" id="ARBA00061167"/>
    </source>
</evidence>
<evidence type="ECO:0000256" key="12">
    <source>
        <dbReference type="ARBA" id="ARBA00022598"/>
    </source>
</evidence>
<dbReference type="GO" id="GO:0006430">
    <property type="term" value="P:lysyl-tRNA aminoacylation"/>
    <property type="evidence" value="ECO:0007669"/>
    <property type="project" value="InterPro"/>
</dbReference>
<keyword evidence="19" id="KW-0007">Acetylation</keyword>
<dbReference type="GO" id="GO:0017101">
    <property type="term" value="C:aminoacyl-tRNA synthetase multienzyme complex"/>
    <property type="evidence" value="ECO:0007669"/>
    <property type="project" value="TreeGrafter"/>
</dbReference>
<comment type="caution">
    <text evidence="33">The sequence shown here is derived from an EMBL/GenBank/DDBJ whole genome shotgun (WGS) entry which is preliminary data.</text>
</comment>
<comment type="cofactor">
    <cofactor evidence="28">
        <name>a divalent metal cation</name>
        <dbReference type="ChEBI" id="CHEBI:60240"/>
    </cofactor>
    <text evidence="28">Binds 2 divalent metal cations per subunit. Site 1 may preferentially bind zinc ions, while site 2 has a preference for magnesium and/or manganese ions.</text>
</comment>
<feature type="compositionally biased region" description="Basic and acidic residues" evidence="30">
    <location>
        <begin position="661"/>
        <end position="670"/>
    </location>
</feature>
<accession>A0A482XJE7</accession>
<dbReference type="Proteomes" id="UP000291343">
    <property type="component" value="Unassembled WGS sequence"/>
</dbReference>
<dbReference type="GO" id="GO:0000049">
    <property type="term" value="F:tRNA binding"/>
    <property type="evidence" value="ECO:0007669"/>
    <property type="project" value="TreeGrafter"/>
</dbReference>
<evidence type="ECO:0000256" key="17">
    <source>
        <dbReference type="ARBA" id="ARBA00022840"/>
    </source>
</evidence>
<feature type="region of interest" description="Disordered" evidence="30">
    <location>
        <begin position="581"/>
        <end position="670"/>
    </location>
</feature>
<feature type="compositionally biased region" description="Basic and acidic residues" evidence="30">
    <location>
        <begin position="812"/>
        <end position="824"/>
    </location>
</feature>
<evidence type="ECO:0000256" key="20">
    <source>
        <dbReference type="ARBA" id="ARBA00023136"/>
    </source>
</evidence>
<proteinExistence type="inferred from homology"/>
<evidence type="ECO:0000256" key="22">
    <source>
        <dbReference type="ARBA" id="ARBA00023242"/>
    </source>
</evidence>
<dbReference type="SUPFAM" id="SSF109604">
    <property type="entry name" value="HD-domain/PDEase-like"/>
    <property type="match status" value="1"/>
</dbReference>
<keyword evidence="21" id="KW-0030">Aminoacyl-tRNA synthetase</keyword>
<dbReference type="GO" id="GO:0005634">
    <property type="term" value="C:nucleus"/>
    <property type="evidence" value="ECO:0007669"/>
    <property type="project" value="UniProtKB-SubCell"/>
</dbReference>
<evidence type="ECO:0000256" key="9">
    <source>
        <dbReference type="ARBA" id="ARBA00022525"/>
    </source>
</evidence>
<evidence type="ECO:0000256" key="28">
    <source>
        <dbReference type="RuleBase" id="RU363067"/>
    </source>
</evidence>
<dbReference type="Pfam" id="PF01336">
    <property type="entry name" value="tRNA_anti-codon"/>
    <property type="match status" value="1"/>
</dbReference>
<dbReference type="EC" id="3.1.4.-" evidence="28"/>
<feature type="region of interest" description="Disordered" evidence="30">
    <location>
        <begin position="1632"/>
        <end position="1657"/>
    </location>
</feature>
<dbReference type="InterPro" id="IPR004365">
    <property type="entry name" value="NA-bd_OB_tRNA"/>
</dbReference>
<dbReference type="Gene3D" id="2.40.50.140">
    <property type="entry name" value="Nucleic acid-binding proteins"/>
    <property type="match status" value="1"/>
</dbReference>
<feature type="domain" description="PDEase" evidence="32">
    <location>
        <begin position="164"/>
        <end position="486"/>
    </location>
</feature>
<dbReference type="PANTHER" id="PTHR42918">
    <property type="entry name" value="LYSYL-TRNA SYNTHETASE"/>
    <property type="match status" value="1"/>
</dbReference>
<keyword evidence="11" id="KW-0597">Phosphoprotein</keyword>
<evidence type="ECO:0000256" key="21">
    <source>
        <dbReference type="ARBA" id="ARBA00023146"/>
    </source>
</evidence>
<evidence type="ECO:0000256" key="4">
    <source>
        <dbReference type="ARBA" id="ARBA00004514"/>
    </source>
</evidence>
<evidence type="ECO:0000256" key="2">
    <source>
        <dbReference type="ARBA" id="ARBA00004123"/>
    </source>
</evidence>
<dbReference type="PROSITE" id="PS50862">
    <property type="entry name" value="AA_TRNA_LIGASE_II"/>
    <property type="match status" value="1"/>
</dbReference>
<dbReference type="SMR" id="A0A482XJE7"/>
<dbReference type="CDD" id="cd04322">
    <property type="entry name" value="LysRS_N"/>
    <property type="match status" value="1"/>
</dbReference>
<dbReference type="InterPro" id="IPR044136">
    <property type="entry name" value="Lys-tRNA-ligase_II_N"/>
</dbReference>
<feature type="compositionally biased region" description="Basic and acidic residues" evidence="30">
    <location>
        <begin position="1633"/>
        <end position="1643"/>
    </location>
</feature>
<dbReference type="GO" id="GO:0004824">
    <property type="term" value="F:lysine-tRNA ligase activity"/>
    <property type="evidence" value="ECO:0007669"/>
    <property type="project" value="UniProtKB-EC"/>
</dbReference>
<evidence type="ECO:0000256" key="6">
    <source>
        <dbReference type="ARBA" id="ARBA00008226"/>
    </source>
</evidence>
<feature type="compositionally biased region" description="Low complexity" evidence="30">
    <location>
        <begin position="583"/>
        <end position="595"/>
    </location>
</feature>
<feature type="domain" description="Aminoacyl-transfer RNA synthetases class-II family profile" evidence="31">
    <location>
        <begin position="1303"/>
        <end position="1634"/>
    </location>
</feature>
<evidence type="ECO:0000259" key="31">
    <source>
        <dbReference type="PROSITE" id="PS50862"/>
    </source>
</evidence>
<dbReference type="InterPro" id="IPR023174">
    <property type="entry name" value="PDEase_CS"/>
</dbReference>
<dbReference type="GO" id="GO:0016740">
    <property type="term" value="F:transferase activity"/>
    <property type="evidence" value="ECO:0007669"/>
    <property type="project" value="UniProtKB-KW"/>
</dbReference>
<comment type="similarity">
    <text evidence="6">Belongs to the class-II aminoacyl-tRNA synthetase family.</text>
</comment>
<evidence type="ECO:0000259" key="32">
    <source>
        <dbReference type="PROSITE" id="PS51845"/>
    </source>
</evidence>
<feature type="compositionally biased region" description="Low complexity" evidence="30">
    <location>
        <begin position="973"/>
        <end position="985"/>
    </location>
</feature>
<evidence type="ECO:0000313" key="34">
    <source>
        <dbReference type="Proteomes" id="UP000291343"/>
    </source>
</evidence>
<evidence type="ECO:0000256" key="1">
    <source>
        <dbReference type="ARBA" id="ARBA00000583"/>
    </source>
</evidence>
<evidence type="ECO:0000313" key="33">
    <source>
        <dbReference type="EMBL" id="RZF45401.1"/>
    </source>
</evidence>
<evidence type="ECO:0000256" key="25">
    <source>
        <dbReference type="ARBA" id="ARBA00059215"/>
    </source>
</evidence>
<evidence type="ECO:0000256" key="27">
    <source>
        <dbReference type="RuleBase" id="RU003748"/>
    </source>
</evidence>
<evidence type="ECO:0000256" key="30">
    <source>
        <dbReference type="SAM" id="MobiDB-lite"/>
    </source>
</evidence>
<dbReference type="SUPFAM" id="SSF55681">
    <property type="entry name" value="Class II aaRS and biotin synthetases"/>
    <property type="match status" value="1"/>
</dbReference>
<feature type="region of interest" description="Disordered" evidence="30">
    <location>
        <begin position="894"/>
        <end position="1124"/>
    </location>
</feature>
<dbReference type="InParanoid" id="A0A482XJE7"/>
<name>A0A482XJE7_LAOST</name>
<evidence type="ECO:0000256" key="23">
    <source>
        <dbReference type="ARBA" id="ARBA00037913"/>
    </source>
</evidence>
<comment type="similarity">
    <text evidence="26">Belongs to the cyclic nucleotide phosphodiesterase family. PDE9 subfamily.</text>
</comment>
<feature type="compositionally biased region" description="Polar residues" evidence="30">
    <location>
        <begin position="799"/>
        <end position="811"/>
    </location>
</feature>
<dbReference type="Pfam" id="PF00233">
    <property type="entry name" value="PDEase_I"/>
    <property type="match status" value="1"/>
</dbReference>
<dbReference type="CDD" id="cd00077">
    <property type="entry name" value="HDc"/>
    <property type="match status" value="1"/>
</dbReference>
<dbReference type="GO" id="GO:0005829">
    <property type="term" value="C:cytosol"/>
    <property type="evidence" value="ECO:0007669"/>
    <property type="project" value="UniProtKB-SubCell"/>
</dbReference>
<dbReference type="GO" id="GO:0005739">
    <property type="term" value="C:mitochondrion"/>
    <property type="evidence" value="ECO:0007669"/>
    <property type="project" value="TreeGrafter"/>
</dbReference>
<comment type="pathway">
    <text evidence="23">Purine metabolism; 3',5'-cyclic GMP degradation; GMP from 3',5'-cyclic GMP: step 1/1.</text>
</comment>
<evidence type="ECO:0000256" key="16">
    <source>
        <dbReference type="ARBA" id="ARBA00022801"/>
    </source>
</evidence>
<organism evidence="33 34">
    <name type="scientific">Laodelphax striatellus</name>
    <name type="common">Small brown planthopper</name>
    <name type="synonym">Delphax striatella</name>
    <dbReference type="NCBI Taxonomy" id="195883"/>
    <lineage>
        <taxon>Eukaryota</taxon>
        <taxon>Metazoa</taxon>
        <taxon>Ecdysozoa</taxon>
        <taxon>Arthropoda</taxon>
        <taxon>Hexapoda</taxon>
        <taxon>Insecta</taxon>
        <taxon>Pterygota</taxon>
        <taxon>Neoptera</taxon>
        <taxon>Paraneoptera</taxon>
        <taxon>Hemiptera</taxon>
        <taxon>Auchenorrhyncha</taxon>
        <taxon>Fulgoroidea</taxon>
        <taxon>Delphacidae</taxon>
        <taxon>Criomorphinae</taxon>
        <taxon>Laodelphax</taxon>
    </lineage>
</organism>
<evidence type="ECO:0000256" key="29">
    <source>
        <dbReference type="SAM" id="Coils"/>
    </source>
</evidence>
<keyword evidence="13" id="KW-0808">Transferase</keyword>
<keyword evidence="10" id="KW-0140">cGMP</keyword>
<dbReference type="GO" id="GO:0007165">
    <property type="term" value="P:signal transduction"/>
    <property type="evidence" value="ECO:0007669"/>
    <property type="project" value="InterPro"/>
</dbReference>
<reference evidence="33 34" key="1">
    <citation type="journal article" date="2017" name="Gigascience">
        <title>Genome sequence of the small brown planthopper, Laodelphax striatellus.</title>
        <authorList>
            <person name="Zhu J."/>
            <person name="Jiang F."/>
            <person name="Wang X."/>
            <person name="Yang P."/>
            <person name="Bao Y."/>
            <person name="Zhao W."/>
            <person name="Wang W."/>
            <person name="Lu H."/>
            <person name="Wang Q."/>
            <person name="Cui N."/>
            <person name="Li J."/>
            <person name="Chen X."/>
            <person name="Luo L."/>
            <person name="Yu J."/>
            <person name="Kang L."/>
            <person name="Cui F."/>
        </authorList>
    </citation>
    <scope>NUCLEOTIDE SEQUENCE [LARGE SCALE GENOMIC DNA]</scope>
    <source>
        <strain evidence="33">Lst14</strain>
    </source>
</reference>
<dbReference type="Gene3D" id="1.10.1300.10">
    <property type="entry name" value="3'5'-cyclic nucleotide phosphodiesterase, catalytic domain"/>
    <property type="match status" value="1"/>
</dbReference>
<dbReference type="GO" id="GO:0047555">
    <property type="term" value="F:3',5'-cyclic-GMP phosphodiesterase activity"/>
    <property type="evidence" value="ECO:0007669"/>
    <property type="project" value="UniProtKB-EC"/>
</dbReference>
<dbReference type="Pfam" id="PF00152">
    <property type="entry name" value="tRNA-synt_2"/>
    <property type="match status" value="1"/>
</dbReference>
<dbReference type="PRINTS" id="PR00982">
    <property type="entry name" value="TRNASYNTHLYS"/>
</dbReference>
<evidence type="ECO:0000256" key="15">
    <source>
        <dbReference type="ARBA" id="ARBA00022741"/>
    </source>
</evidence>
<feature type="compositionally biased region" description="Acidic residues" evidence="30">
    <location>
        <begin position="540"/>
        <end position="565"/>
    </location>
</feature>
<dbReference type="InterPro" id="IPR018149">
    <property type="entry name" value="Lys-tRNA-synth_II_C"/>
</dbReference>
<feature type="region of interest" description="Disordered" evidence="30">
    <location>
        <begin position="513"/>
        <end position="569"/>
    </location>
</feature>
<dbReference type="SMART" id="SM00471">
    <property type="entry name" value="HDc"/>
    <property type="match status" value="1"/>
</dbReference>
<keyword evidence="7" id="KW-1003">Cell membrane</keyword>
<dbReference type="InterPro" id="IPR006195">
    <property type="entry name" value="aa-tRNA-synth_II"/>
</dbReference>
<dbReference type="InterPro" id="IPR002313">
    <property type="entry name" value="Lys-tRNA-ligase_II"/>
</dbReference>
<keyword evidence="8" id="KW-0963">Cytoplasm</keyword>
<feature type="compositionally biased region" description="Basic and acidic residues" evidence="30">
    <location>
        <begin position="1077"/>
        <end position="1108"/>
    </location>
</feature>
<dbReference type="FunFam" id="2.40.50.140:FF:000050">
    <property type="entry name" value="Lysine--tRNA ligase"/>
    <property type="match status" value="1"/>
</dbReference>
<keyword evidence="20" id="KW-0472">Membrane</keyword>
<evidence type="ECO:0000256" key="11">
    <source>
        <dbReference type="ARBA" id="ARBA00022553"/>
    </source>
</evidence>
<evidence type="ECO:0000256" key="24">
    <source>
        <dbReference type="ARBA" id="ARBA00048573"/>
    </source>
</evidence>
<evidence type="ECO:0000256" key="5">
    <source>
        <dbReference type="ARBA" id="ARBA00004613"/>
    </source>
</evidence>
<protein>
    <recommendedName>
        <fullName evidence="27 28">Multifunctional fusion protein</fullName>
    </recommendedName>
    <domain>
        <recommendedName>
            <fullName evidence="27">Lysine--tRNA ligase</fullName>
            <ecNumber evidence="27">6.1.1.6</ecNumber>
        </recommendedName>
        <alternativeName>
            <fullName evidence="27">Lysyl-tRNA synthetase</fullName>
        </alternativeName>
    </domain>
    <domain>
        <recommendedName>
            <fullName evidence="28">Phosphodiesterase</fullName>
            <ecNumber evidence="28">3.1.4.-</ecNumber>
        </recommendedName>
    </domain>
</protein>
<dbReference type="GO" id="GO:0005524">
    <property type="term" value="F:ATP binding"/>
    <property type="evidence" value="ECO:0007669"/>
    <property type="project" value="UniProtKB-KW"/>
</dbReference>
<dbReference type="InterPro" id="IPR012340">
    <property type="entry name" value="NA-bd_OB-fold"/>
</dbReference>
<feature type="compositionally biased region" description="Basic and acidic residues" evidence="30">
    <location>
        <begin position="609"/>
        <end position="631"/>
    </location>
</feature>
<keyword evidence="22" id="KW-0539">Nucleus</keyword>
<evidence type="ECO:0000256" key="14">
    <source>
        <dbReference type="ARBA" id="ARBA00022723"/>
    </source>
</evidence>
<feature type="compositionally biased region" description="Low complexity" evidence="30">
    <location>
        <begin position="911"/>
        <end position="922"/>
    </location>
</feature>
<dbReference type="EMBL" id="QKKF02009244">
    <property type="protein sequence ID" value="RZF45401.1"/>
    <property type="molecule type" value="Genomic_DNA"/>
</dbReference>
<dbReference type="STRING" id="195883.A0A482XJE7"/>
<evidence type="ECO:0000256" key="7">
    <source>
        <dbReference type="ARBA" id="ARBA00022475"/>
    </source>
</evidence>
<dbReference type="NCBIfam" id="NF001756">
    <property type="entry name" value="PRK00484.1"/>
    <property type="match status" value="1"/>
</dbReference>
<evidence type="ECO:0000256" key="13">
    <source>
        <dbReference type="ARBA" id="ARBA00022679"/>
    </source>
</evidence>
<keyword evidence="29" id="KW-0175">Coiled coil</keyword>
<dbReference type="InterPro" id="IPR002073">
    <property type="entry name" value="PDEase_catalytic_dom"/>
</dbReference>
<comment type="catalytic activity">
    <reaction evidence="24 27">
        <text>tRNA(Lys) + L-lysine + ATP = L-lysyl-tRNA(Lys) + AMP + diphosphate</text>
        <dbReference type="Rhea" id="RHEA:20792"/>
        <dbReference type="Rhea" id="RHEA-COMP:9696"/>
        <dbReference type="Rhea" id="RHEA-COMP:9697"/>
        <dbReference type="ChEBI" id="CHEBI:30616"/>
        <dbReference type="ChEBI" id="CHEBI:32551"/>
        <dbReference type="ChEBI" id="CHEBI:33019"/>
        <dbReference type="ChEBI" id="CHEBI:78442"/>
        <dbReference type="ChEBI" id="CHEBI:78529"/>
        <dbReference type="ChEBI" id="CHEBI:456215"/>
        <dbReference type="EC" id="6.1.1.6"/>
    </reaction>
</comment>
<dbReference type="PANTHER" id="PTHR42918:SF9">
    <property type="entry name" value="LYSINE--TRNA LIGASE"/>
    <property type="match status" value="1"/>
</dbReference>
<dbReference type="InterPro" id="IPR036971">
    <property type="entry name" value="PDEase_catalytic_dom_sf"/>
</dbReference>
<feature type="coiled-coil region" evidence="29">
    <location>
        <begin position="83"/>
        <end position="135"/>
    </location>
</feature>
<feature type="compositionally biased region" description="Basic and acidic residues" evidence="30">
    <location>
        <begin position="726"/>
        <end position="744"/>
    </location>
</feature>
<keyword evidence="18" id="KW-0648">Protein biosynthesis</keyword>
<dbReference type="FunFam" id="3.30.930.10:FF:000029">
    <property type="entry name" value="Lysine--tRNA ligase"/>
    <property type="match status" value="1"/>
</dbReference>
<dbReference type="SUPFAM" id="SSF50249">
    <property type="entry name" value="Nucleic acid-binding proteins"/>
    <property type="match status" value="1"/>
</dbReference>
<dbReference type="PROSITE" id="PS51845">
    <property type="entry name" value="PDEASE_I_2"/>
    <property type="match status" value="1"/>
</dbReference>
<feature type="compositionally biased region" description="Basic and acidic residues" evidence="30">
    <location>
        <begin position="928"/>
        <end position="958"/>
    </location>
</feature>
<dbReference type="CDD" id="cd00775">
    <property type="entry name" value="LysRS_core"/>
    <property type="match status" value="1"/>
</dbReference>
<dbReference type="InterPro" id="IPR004364">
    <property type="entry name" value="Aa-tRNA-synt_II"/>
</dbReference>
<feature type="region of interest" description="Disordered" evidence="30">
    <location>
        <begin position="799"/>
        <end position="845"/>
    </location>
</feature>
<dbReference type="InterPro" id="IPR003607">
    <property type="entry name" value="HD/PDEase_dom"/>
</dbReference>
<dbReference type="GO" id="GO:0005576">
    <property type="term" value="C:extracellular region"/>
    <property type="evidence" value="ECO:0007669"/>
    <property type="project" value="UniProtKB-SubCell"/>
</dbReference>
<evidence type="ECO:0000256" key="10">
    <source>
        <dbReference type="ARBA" id="ARBA00022535"/>
    </source>
</evidence>
<keyword evidence="9" id="KW-0964">Secreted</keyword>
<feature type="compositionally biased region" description="Polar residues" evidence="30">
    <location>
        <begin position="1109"/>
        <end position="1122"/>
    </location>
</feature>
<keyword evidence="16 28" id="KW-0378">Hydrolase</keyword>
<comment type="catalytic activity">
    <reaction evidence="1">
        <text>3',5'-cyclic GMP + H2O = GMP + H(+)</text>
        <dbReference type="Rhea" id="RHEA:16957"/>
        <dbReference type="ChEBI" id="CHEBI:15377"/>
        <dbReference type="ChEBI" id="CHEBI:15378"/>
        <dbReference type="ChEBI" id="CHEBI:57746"/>
        <dbReference type="ChEBI" id="CHEBI:58115"/>
        <dbReference type="EC" id="3.1.4.35"/>
    </reaction>
</comment>
<evidence type="ECO:0000256" key="18">
    <source>
        <dbReference type="ARBA" id="ARBA00022917"/>
    </source>
</evidence>
<dbReference type="FunFam" id="1.10.1300.10:FF:000006">
    <property type="entry name" value="Phosphodiesterase 9A"/>
    <property type="match status" value="1"/>
</dbReference>
<comment type="function">
    <text evidence="25">Catalyzes the specific attachment of an amino acid to its cognate tRNA in a 2 step reaction: the amino acid (AA) is first activated by ATP to form AA-AMP and then transferred to the acceptor end of the tRNA. When secreted, acts as a signaling molecule that induces immune response through the activation of monocyte/macrophages. Catalyzes the synthesis of the signaling molecule diadenosine tetraphosphate (Ap4A), and thereby mediates disruption of the complex between HINT1 and MITF and the concomitant activation of MITF transcriptional activity.</text>
</comment>
<dbReference type="GO" id="GO:0005886">
    <property type="term" value="C:plasma membrane"/>
    <property type="evidence" value="ECO:0007669"/>
    <property type="project" value="UniProtKB-SubCell"/>
</dbReference>
<feature type="compositionally biased region" description="Polar residues" evidence="30">
    <location>
        <begin position="998"/>
        <end position="1016"/>
    </location>
</feature>
<keyword evidence="15" id="KW-0547">Nucleotide-binding</keyword>
<evidence type="ECO:0000256" key="3">
    <source>
        <dbReference type="ARBA" id="ARBA00004202"/>
    </source>
</evidence>
<dbReference type="GO" id="GO:0046872">
    <property type="term" value="F:metal ion binding"/>
    <property type="evidence" value="ECO:0007669"/>
    <property type="project" value="UniProtKB-KW"/>
</dbReference>
<feature type="region of interest" description="Disordered" evidence="30">
    <location>
        <begin position="717"/>
        <end position="744"/>
    </location>
</feature>
<dbReference type="HAMAP" id="MF_00252">
    <property type="entry name" value="Lys_tRNA_synth_class2"/>
    <property type="match status" value="1"/>
</dbReference>
<gene>
    <name evidence="33" type="ORF">LSTR_LSTR002844</name>
</gene>
<dbReference type="OrthoDB" id="21243at2759"/>
<evidence type="ECO:0000256" key="8">
    <source>
        <dbReference type="ARBA" id="ARBA00022490"/>
    </source>
</evidence>
<keyword evidence="34" id="KW-1185">Reference proteome</keyword>
<keyword evidence="14 28" id="KW-0479">Metal-binding</keyword>
<keyword evidence="12" id="KW-0436">Ligase</keyword>
<dbReference type="EC" id="6.1.1.6" evidence="27"/>
<evidence type="ECO:0000256" key="19">
    <source>
        <dbReference type="ARBA" id="ARBA00022990"/>
    </source>
</evidence>
<keyword evidence="17" id="KW-0067">ATP-binding</keyword>
<dbReference type="NCBIfam" id="TIGR00499">
    <property type="entry name" value="lysS_bact"/>
    <property type="match status" value="1"/>
</dbReference>
<dbReference type="PROSITE" id="PS00126">
    <property type="entry name" value="PDEASE_I_1"/>
    <property type="match status" value="1"/>
</dbReference>
<dbReference type="InterPro" id="IPR045864">
    <property type="entry name" value="aa-tRNA-synth_II/BPL/LPL"/>
</dbReference>
<comment type="subcellular location">
    <subcellularLocation>
        <location evidence="3">Cell membrane</location>
        <topology evidence="3">Peripheral membrane protein</topology>
    </subcellularLocation>
    <subcellularLocation>
        <location evidence="4">Cytoplasm</location>
        <location evidence="4">Cytosol</location>
    </subcellularLocation>
    <subcellularLocation>
        <location evidence="2">Nucleus</location>
    </subcellularLocation>
    <subcellularLocation>
        <location evidence="5">Secreted</location>
    </subcellularLocation>
</comment>
<sequence length="1657" mass="187724">MSGARVVYIIVQGVPESFLVDSSPQKVKELLRQVAGAKSSSQLSLFDEQGRPVNLDDPLQPNSPATPYRLHLAGTDNCNGMLVDEVTMDLVCLENRVAELEKQLAEGKSEPPSVVKELKEDIEKFRLRLETTKHLSWLSCYKELPPSNRRLQYRRQSDAKQKLVRENFLKICEQSISEEVRQCLRLPSFDCTEWEDQEILLLLQFMFLDFDLPKKFNIDMTTLRNFLFQVYKNYNEVPFHNFRHCFCVSQMMYAMCWRVDLPSRIGDLETLILITSCICHDLDHPGYNNIYQINARTELALRYNDISPLENHHCSMAFRILELPECNIFRQLGPDMFRVIREGIIRCILATDMARHNEILAQFREACEEGFDYTNKTHVNLLCMVLIKVADISNEARPMEVAEPWLDKLLQEFFTQSDAEKEEGLPVTPFMDRDKITKPSSQCSFIGFVLLPLFEALGDLFQELQEMLVEPVRYALDYYRRLNEAAKDEHRMHRKSIVAASFGAVTDNCSASVPTSPCRPPPTANDIVKSSSGTNSRCEDDSEEILGSEEILPDLSEDSDEEETVTEVAVSEKALKFKISTESSSSGRKSYPGSRKGSREKTYQLAEQEIARVLRGHDRSIRSSDSGEKRSWSSGEQTSIDDRRGGGDNCLSQDGHWAKRNINEDSKDSRSYSLAEQEWRRDLVHGQYNKKTRSISAGSPEGLREFRSAREFREILQRRSSPGSPKDFKMEKDSPRREENRKIEEVSDRELNKLDVIKEGCAQGCIDSDVSLKDEIVVVVNSNGNNQLPCMMIADNNGNNTVSEEVESGSSKLDESSDRVRDTSKSSSPDVPPDEKVQKKSPSSLLRRLKTFSERFSKSSDLGSPKGSVERVVHIPASPASLKNQKVEEKVVLESERRAMTLPKTTKKKPPSGSRSSKGWKGMLKSKTSIDKESSKANDDGEASEKKRLTENVLEEKVGNGVTPPDEDKESAFSESKCSASSKQQQSDKEKADPDSGAGSSQSRRQNWMSSLVQSFRSRKSFDKEENAKIGSKRWRISLACGKKSNSRGTCKDATDATSPVCGRQESGSRFRMSAAEGEKLSKSELKRRLKAEQKQKEKAQKEKEKEQNQPATNAAASTKQKSAIDEADISPNEFFRLRSLAVQRLKETDAHPYPHKFVVTTSLEEFIETYSHLQDGQIVEEKEVSVAGRVHAIRESGAKLMFYDLRGEGVKIQVMANAKLYSSEVEFNTDTEKLRRGDIIGCVGHPGKTKKGELSIVPKKITLLSPCLHMLPHLHFGLKDKETRYRQRYLDLILNEKVRQKFLVRAKIIAYVRKYLDSMGFLEVETPMMNMIAGGATAKPFVTHHNDLKLDLFMRIAPELYHKILVVGGIDRVYEIGRQFRNEGIDLTHNPEFTTCEFYMAYADYNDLMGITESMLSGMVKSIFGSYKVTYHPDGEEGEAVEIDFTPPFQRIKMIPYLEQALGVAFPPPEQLLTPESTEFLSKLCIKHEVECPAPRTSARLLDKLVGEFIEEKCINPTFICDHPQVMSPLAKWHRSYKGLTERFELFVMKKEVCNAYTELNDPVVQRERFEQQAKDKAAGDDEAQLIDENFCTALEYGLPPTAGWGLGVDRLTMFLTDSNNIKEVLFFPAMKPEDQNKPKSEESEEVVESGQKGTS</sequence>
<dbReference type="Gene3D" id="3.30.930.10">
    <property type="entry name" value="Bira Bifunctional Protein, Domain 2"/>
    <property type="match status" value="1"/>
</dbReference>